<gene>
    <name evidence="2" type="ORF">LAWI1_G006134</name>
</gene>
<dbReference type="InterPro" id="IPR018858">
    <property type="entry name" value="DUF2458"/>
</dbReference>
<proteinExistence type="predicted"/>
<evidence type="ECO:0000313" key="3">
    <source>
        <dbReference type="Proteomes" id="UP000315522"/>
    </source>
</evidence>
<sequence>MSSNGQQTPDLASILKTLADLNSQTQPQQPQQQSQPQPQPQPQSAAKSQVQQPSNAYQQAWQQQLDIASQGPKSSTPVNAPPNIIEPASIIEWSAGLRCVMKTVAKHDHIINEIRRMMKVQHEHEEQWFNGRKALIEKQKGREEGQKKLEEVLKAVGGAISTAPSNNTPEELAKELQTFDMKVHRAQMQMVREMSTRLRGFGVPFFGTKGDLVKPARKEVESGPGKDETGMIDEAELVKLQRKMLAFLEDLCSE</sequence>
<evidence type="ECO:0000313" key="2">
    <source>
        <dbReference type="EMBL" id="TVY87166.1"/>
    </source>
</evidence>
<feature type="compositionally biased region" description="Low complexity" evidence="1">
    <location>
        <begin position="23"/>
        <end position="54"/>
    </location>
</feature>
<accession>A0A559M2H7</accession>
<name>A0A559M2H7_9HELO</name>
<dbReference type="Proteomes" id="UP000315522">
    <property type="component" value="Unassembled WGS sequence"/>
</dbReference>
<comment type="caution">
    <text evidence="2">The sequence shown here is derived from an EMBL/GenBank/DDBJ whole genome shotgun (WGS) entry which is preliminary data.</text>
</comment>
<feature type="compositionally biased region" description="Polar residues" evidence="1">
    <location>
        <begin position="1"/>
        <end position="10"/>
    </location>
</feature>
<evidence type="ECO:0000256" key="1">
    <source>
        <dbReference type="SAM" id="MobiDB-lite"/>
    </source>
</evidence>
<feature type="region of interest" description="Disordered" evidence="1">
    <location>
        <begin position="1"/>
        <end position="60"/>
    </location>
</feature>
<dbReference type="EMBL" id="QGML01002693">
    <property type="protein sequence ID" value="TVY87166.1"/>
    <property type="molecule type" value="Genomic_DNA"/>
</dbReference>
<reference evidence="2 3" key="1">
    <citation type="submission" date="2018-05" db="EMBL/GenBank/DDBJ databases">
        <title>Genome sequencing and assembly of the regulated plant pathogen Lachnellula willkommii and related sister species for the development of diagnostic species identification markers.</title>
        <authorList>
            <person name="Giroux E."/>
            <person name="Bilodeau G."/>
        </authorList>
    </citation>
    <scope>NUCLEOTIDE SEQUENCE [LARGE SCALE GENOMIC DNA]</scope>
    <source>
        <strain evidence="2 3">CBS 172.35</strain>
    </source>
</reference>
<keyword evidence="3" id="KW-1185">Reference proteome</keyword>
<dbReference type="Pfam" id="PF10454">
    <property type="entry name" value="DUF2458"/>
    <property type="match status" value="1"/>
</dbReference>
<protein>
    <submittedName>
        <fullName evidence="2">Uncharacterized protein</fullName>
    </submittedName>
</protein>
<organism evidence="2 3">
    <name type="scientific">Lachnellula willkommii</name>
    <dbReference type="NCBI Taxonomy" id="215461"/>
    <lineage>
        <taxon>Eukaryota</taxon>
        <taxon>Fungi</taxon>
        <taxon>Dikarya</taxon>
        <taxon>Ascomycota</taxon>
        <taxon>Pezizomycotina</taxon>
        <taxon>Leotiomycetes</taxon>
        <taxon>Helotiales</taxon>
        <taxon>Lachnaceae</taxon>
        <taxon>Lachnellula</taxon>
    </lineage>
</organism>
<dbReference type="AlphaFoldDB" id="A0A559M2H7"/>